<feature type="domain" description="G-protein coupled receptors family 2 profile 2" evidence="15">
    <location>
        <begin position="216"/>
        <end position="474"/>
    </location>
</feature>
<dbReference type="STRING" id="7370.A0A1I8N980"/>
<dbReference type="OrthoDB" id="6134459at2759"/>
<dbReference type="VEuPathDB" id="VectorBase:MDOA012891"/>
<dbReference type="AlphaFoldDB" id="A0A1I8N980"/>
<gene>
    <name evidence="16" type="primary">101889292</name>
</gene>
<evidence type="ECO:0000256" key="12">
    <source>
        <dbReference type="ARBA" id="ARBA00023224"/>
    </source>
</evidence>
<dbReference type="SMR" id="A0A1I8N980"/>
<dbReference type="GO" id="GO:0008528">
    <property type="term" value="F:G protein-coupled peptide receptor activity"/>
    <property type="evidence" value="ECO:0007669"/>
    <property type="project" value="TreeGrafter"/>
</dbReference>
<evidence type="ECO:0000256" key="2">
    <source>
        <dbReference type="ARBA" id="ARBA00008979"/>
    </source>
</evidence>
<dbReference type="Pfam" id="PF06652">
    <property type="entry name" value="Methuselah_N"/>
    <property type="match status" value="1"/>
</dbReference>
<dbReference type="InterPro" id="IPR044860">
    <property type="entry name" value="Methusela_ecto_dom_1"/>
</dbReference>
<dbReference type="InterPro" id="IPR010596">
    <property type="entry name" value="Methuselah_N_dom"/>
</dbReference>
<dbReference type="InterPro" id="IPR036272">
    <property type="entry name" value="Methuselah_N_sf"/>
</dbReference>
<keyword evidence="5 14" id="KW-0732">Signal</keyword>
<evidence type="ECO:0000256" key="10">
    <source>
        <dbReference type="ARBA" id="ARBA00023170"/>
    </source>
</evidence>
<organism evidence="16">
    <name type="scientific">Musca domestica</name>
    <name type="common">House fly</name>
    <dbReference type="NCBI Taxonomy" id="7370"/>
    <lineage>
        <taxon>Eukaryota</taxon>
        <taxon>Metazoa</taxon>
        <taxon>Ecdysozoa</taxon>
        <taxon>Arthropoda</taxon>
        <taxon>Hexapoda</taxon>
        <taxon>Insecta</taxon>
        <taxon>Pterygota</taxon>
        <taxon>Neoptera</taxon>
        <taxon>Endopterygota</taxon>
        <taxon>Diptera</taxon>
        <taxon>Brachycera</taxon>
        <taxon>Muscomorpha</taxon>
        <taxon>Muscoidea</taxon>
        <taxon>Muscidae</taxon>
        <taxon>Musca</taxon>
    </lineage>
</organism>
<evidence type="ECO:0000256" key="14">
    <source>
        <dbReference type="SAM" id="SignalP"/>
    </source>
</evidence>
<dbReference type="InterPro" id="IPR017981">
    <property type="entry name" value="GPCR_2-like_7TM"/>
</dbReference>
<evidence type="ECO:0000256" key="9">
    <source>
        <dbReference type="ARBA" id="ARBA00023157"/>
    </source>
</evidence>
<dbReference type="EnsemblMetazoa" id="MDOA012891-RB">
    <property type="protein sequence ID" value="MDOA012891-PB"/>
    <property type="gene ID" value="MDOA012891"/>
</dbReference>
<keyword evidence="10" id="KW-0675">Receptor</keyword>
<keyword evidence="11" id="KW-0325">Glycoprotein</keyword>
<feature type="signal peptide" evidence="14">
    <location>
        <begin position="1"/>
        <end position="21"/>
    </location>
</feature>
<accession>A0A1I8N980</accession>
<feature type="transmembrane region" description="Helical" evidence="13">
    <location>
        <begin position="251"/>
        <end position="271"/>
    </location>
</feature>
<dbReference type="Gene3D" id="2.170.180.11">
    <property type="entry name" value="Methuselah ectodomain, domain 2"/>
    <property type="match status" value="1"/>
</dbReference>
<evidence type="ECO:0000256" key="5">
    <source>
        <dbReference type="ARBA" id="ARBA00022729"/>
    </source>
</evidence>
<dbReference type="RefSeq" id="XP_011290617.2">
    <property type="nucleotide sequence ID" value="XM_011292315.3"/>
</dbReference>
<comment type="similarity">
    <text evidence="2">Belongs to the G-protein coupled receptor 2 family. Mth subfamily.</text>
</comment>
<dbReference type="PANTHER" id="PTHR47154">
    <property type="entry name" value="G-PROTEIN COUPLED RECEPTOR MTH-RELATED"/>
    <property type="match status" value="1"/>
</dbReference>
<evidence type="ECO:0000256" key="8">
    <source>
        <dbReference type="ARBA" id="ARBA00023136"/>
    </source>
</evidence>
<evidence type="ECO:0000313" key="16">
    <source>
        <dbReference type="EnsemblMetazoa" id="MDOA012891-PB"/>
    </source>
</evidence>
<dbReference type="PANTHER" id="PTHR47154:SF2">
    <property type="entry name" value="G-PROTEIN COUPLED RECEPTOR MTH-RELATED"/>
    <property type="match status" value="1"/>
</dbReference>
<feature type="transmembrane region" description="Helical" evidence="13">
    <location>
        <begin position="323"/>
        <end position="344"/>
    </location>
</feature>
<dbReference type="PROSITE" id="PS50261">
    <property type="entry name" value="G_PROTEIN_RECEP_F2_4"/>
    <property type="match status" value="1"/>
</dbReference>
<feature type="transmembrane region" description="Helical" evidence="13">
    <location>
        <begin position="218"/>
        <end position="239"/>
    </location>
</feature>
<feature type="transmembrane region" description="Helical" evidence="13">
    <location>
        <begin position="451"/>
        <end position="472"/>
    </location>
</feature>
<feature type="transmembrane region" description="Helical" evidence="13">
    <location>
        <begin position="283"/>
        <end position="302"/>
    </location>
</feature>
<dbReference type="GO" id="GO:0007166">
    <property type="term" value="P:cell surface receptor signaling pathway"/>
    <property type="evidence" value="ECO:0007669"/>
    <property type="project" value="InterPro"/>
</dbReference>
<evidence type="ECO:0000256" key="1">
    <source>
        <dbReference type="ARBA" id="ARBA00004651"/>
    </source>
</evidence>
<name>A0A1I8N980_MUSDO</name>
<dbReference type="KEGG" id="mde:101889292"/>
<feature type="chain" id="PRO_5044561490" description="G-protein coupled receptors family 2 profile 2 domain-containing protein" evidence="14">
    <location>
        <begin position="22"/>
        <end position="510"/>
    </location>
</feature>
<evidence type="ECO:0000256" key="3">
    <source>
        <dbReference type="ARBA" id="ARBA00022475"/>
    </source>
</evidence>
<evidence type="ECO:0000259" key="15">
    <source>
        <dbReference type="PROSITE" id="PS50261"/>
    </source>
</evidence>
<dbReference type="InterPro" id="IPR023311">
    <property type="entry name" value="Methusela_ecto_dom_2"/>
</dbReference>
<proteinExistence type="inferred from homology"/>
<keyword evidence="12" id="KW-0807">Transducer</keyword>
<evidence type="ECO:0000256" key="4">
    <source>
        <dbReference type="ARBA" id="ARBA00022692"/>
    </source>
</evidence>
<keyword evidence="6 13" id="KW-1133">Transmembrane helix</keyword>
<dbReference type="Gene3D" id="2.30.160.11">
    <property type="match status" value="1"/>
</dbReference>
<keyword evidence="4 13" id="KW-0812">Transmembrane</keyword>
<evidence type="ECO:0000256" key="6">
    <source>
        <dbReference type="ARBA" id="ARBA00022989"/>
    </source>
</evidence>
<keyword evidence="8 13" id="KW-0472">Membrane</keyword>
<reference evidence="16" key="1">
    <citation type="submission" date="2020-05" db="UniProtKB">
        <authorList>
            <consortium name="EnsemblMetazoa"/>
        </authorList>
    </citation>
    <scope>IDENTIFICATION</scope>
    <source>
        <strain evidence="16">Aabys</strain>
    </source>
</reference>
<dbReference type="VEuPathDB" id="VectorBase:MDOMA2_007585"/>
<comment type="subcellular location">
    <subcellularLocation>
        <location evidence="1">Cell membrane</location>
        <topology evidence="1">Multi-pass membrane protein</topology>
    </subcellularLocation>
</comment>
<keyword evidence="7" id="KW-0297">G-protein coupled receptor</keyword>
<dbReference type="SUPFAM" id="SSF63877">
    <property type="entry name" value="Methuselah ectodomain"/>
    <property type="match status" value="1"/>
</dbReference>
<dbReference type="InterPro" id="IPR051384">
    <property type="entry name" value="Mth_GPCR"/>
</dbReference>
<dbReference type="eggNOG" id="KOG4193">
    <property type="taxonomic scope" value="Eukaryota"/>
</dbReference>
<keyword evidence="3" id="KW-1003">Cell membrane</keyword>
<dbReference type="GO" id="GO:0005886">
    <property type="term" value="C:plasma membrane"/>
    <property type="evidence" value="ECO:0007669"/>
    <property type="project" value="UniProtKB-SubCell"/>
</dbReference>
<protein>
    <recommendedName>
        <fullName evidence="15">G-protein coupled receptors family 2 profile 2 domain-containing protein</fullName>
    </recommendedName>
</protein>
<feature type="transmembrane region" description="Helical" evidence="13">
    <location>
        <begin position="420"/>
        <end position="439"/>
    </location>
</feature>
<feature type="transmembrane region" description="Helical" evidence="13">
    <location>
        <begin position="374"/>
        <end position="399"/>
    </location>
</feature>
<dbReference type="Gene3D" id="1.20.1070.10">
    <property type="entry name" value="Rhodopsin 7-helix transmembrane proteins"/>
    <property type="match status" value="1"/>
</dbReference>
<sequence>MNHKILLVFLIVLSWEYNSYAREFTSCKFQDTIDLRLAHRFPNGSYFYDNKIFITAKQVHIYDYKELFDGRRVAVEPHPRACICNAENNCLRFCCQQPVREYITNLSFGCEESHIDLPYTAHHNITYGNGSIISRDITKDFILISGIPCHNAYALDLVGGAQWQLYANGTLSIFNGELHLERRHYCMAFAPKENGKEKILTPMLCPVAVENEEITLEVVSSVAGIITTLFIIATVLAYVLLPNLQNFQGKLLICFLVCLAVGSITLSIIALPNVVLPHFLCGFIGYIAYYFLVASYFWLNIISYNMFKKLHLSSGDLENKKQFIFYAVYAMGLPLCLSLILIILENSNIGLDYKSGIGGDFCWFSPTNWSALTYLFGLNAILLCLDISFYMVVIITLKSSLKLNPDSKQHFQQLQFAQRYGLLLLVMALVCLIDTVTNIKSVHQSSDENFWFYLSSFVSAIFGFVIFLIFGLGPLRQWRHHRLCLRSGYIPDDTTTSDFENIEISTKEFS</sequence>
<keyword evidence="9" id="KW-1015">Disulfide bond</keyword>
<evidence type="ECO:0000256" key="7">
    <source>
        <dbReference type="ARBA" id="ARBA00023040"/>
    </source>
</evidence>
<dbReference type="SUPFAM" id="SSF81321">
    <property type="entry name" value="Family A G protein-coupled receptor-like"/>
    <property type="match status" value="1"/>
</dbReference>
<evidence type="ECO:0000256" key="13">
    <source>
        <dbReference type="SAM" id="Phobius"/>
    </source>
</evidence>
<evidence type="ECO:0000256" key="11">
    <source>
        <dbReference type="ARBA" id="ARBA00023180"/>
    </source>
</evidence>